<dbReference type="InterPro" id="IPR010326">
    <property type="entry name" value="EXOC3/Sec6"/>
</dbReference>
<gene>
    <name evidence="2" type="ORF">Q7C36_007927</name>
</gene>
<dbReference type="GO" id="GO:0000149">
    <property type="term" value="F:SNARE binding"/>
    <property type="evidence" value="ECO:0007669"/>
    <property type="project" value="TreeGrafter"/>
</dbReference>
<comment type="similarity">
    <text evidence="1">Belongs to the SEC6 family.</text>
</comment>
<accession>A0AA88NCC7</accession>
<evidence type="ECO:0000256" key="1">
    <source>
        <dbReference type="ARBA" id="ARBA00009447"/>
    </source>
</evidence>
<dbReference type="GO" id="GO:0000145">
    <property type="term" value="C:exocyst"/>
    <property type="evidence" value="ECO:0007669"/>
    <property type="project" value="InterPro"/>
</dbReference>
<keyword evidence="3" id="KW-1185">Reference proteome</keyword>
<name>A0AA88NCC7_TACVA</name>
<organism evidence="2 3">
    <name type="scientific">Tachysurus vachellii</name>
    <name type="common">Darkbarbel catfish</name>
    <name type="synonym">Pelteobagrus vachellii</name>
    <dbReference type="NCBI Taxonomy" id="175792"/>
    <lineage>
        <taxon>Eukaryota</taxon>
        <taxon>Metazoa</taxon>
        <taxon>Chordata</taxon>
        <taxon>Craniata</taxon>
        <taxon>Vertebrata</taxon>
        <taxon>Euteleostomi</taxon>
        <taxon>Actinopterygii</taxon>
        <taxon>Neopterygii</taxon>
        <taxon>Teleostei</taxon>
        <taxon>Ostariophysi</taxon>
        <taxon>Siluriformes</taxon>
        <taxon>Bagridae</taxon>
        <taxon>Tachysurus</taxon>
    </lineage>
</organism>
<proteinExistence type="inferred from homology"/>
<sequence length="656" mass="75889">MASSAICRRLLNCCLNGADQDETMTVGSSSPIVRRVSPSKSRFSKLKERLLIFKRNNHAQEDNMAVERLPTFQQNLEQHNFAVAANQLICREESLFALNKKQEGMGTSESMLEDDETKLNKDFEDLFKKVMSTIKNSFDVETNEDIEFLKEAVLAIYQDEEQDRIWEEVAKNERPPWRPRCCRLAHDNLLQKMVTQRMEGAKLDSNVNIKSSVQLEITAKAKQLKEDLLKISNNVRSCYPKDNVCQLYAKIYHKVFSDKLREIADYGLADDDCTHVLQWVNNLYPEILRKGEISELIEYENLEPLLPDDILEQLEDQFLITKENELQTWCQTALNSEKSTNPELVDNCYVSHLSTDVIQCVHALLNTSKTLLGSWSKIQRITHQFKQFLINYQLFLENVIDDNQVNADAVLKANLLCITKIRNYIMMNPDPFPQHIRNDCIDLLTRTRDTCHSYFIKPIHKALKGTYSKLGTQEWIKHNEHVCSELLEGVDRHIQDFRNLHEAGLKELVSKLHEEVLAEYVRKMMKKKIKFKDENKQQQAAEALCRNSQKIHNLFTEAGSNMKDLEDILPKLAELLTLNDPQCIELQLVTLANVYPDLSEAHVSAWLHLKANLSTSHLKRIKKTFAMYHVQTAESTVDGQDPYHSCRNFFSKVLIK</sequence>
<evidence type="ECO:0000313" key="2">
    <source>
        <dbReference type="EMBL" id="KAK2852726.1"/>
    </source>
</evidence>
<dbReference type="InterPro" id="IPR042532">
    <property type="entry name" value="EXOC3/Sec6_C"/>
</dbReference>
<dbReference type="Pfam" id="PF06046">
    <property type="entry name" value="Sec6"/>
    <property type="match status" value="1"/>
</dbReference>
<dbReference type="GO" id="GO:0051601">
    <property type="term" value="P:exocyst localization"/>
    <property type="evidence" value="ECO:0007669"/>
    <property type="project" value="TreeGrafter"/>
</dbReference>
<dbReference type="Gene3D" id="1.10.357.70">
    <property type="entry name" value="Exocyst complex component Sec6, C-terminal domain"/>
    <property type="match status" value="1"/>
</dbReference>
<dbReference type="PANTHER" id="PTHR21292:SF4">
    <property type="entry name" value="TUMOR NECROSIS FACTOR ALPHA-INDUCED PROTEIN 2"/>
    <property type="match status" value="1"/>
</dbReference>
<evidence type="ECO:0008006" key="4">
    <source>
        <dbReference type="Google" id="ProtNLM"/>
    </source>
</evidence>
<dbReference type="PANTHER" id="PTHR21292">
    <property type="entry name" value="EXOCYST COMPLEX COMPONENT SEC6-RELATED"/>
    <property type="match status" value="1"/>
</dbReference>
<comment type="caution">
    <text evidence="2">The sequence shown here is derived from an EMBL/GenBank/DDBJ whole genome shotgun (WGS) entry which is preliminary data.</text>
</comment>
<evidence type="ECO:0000313" key="3">
    <source>
        <dbReference type="Proteomes" id="UP001187315"/>
    </source>
</evidence>
<dbReference type="EMBL" id="JAVHJS010000007">
    <property type="protein sequence ID" value="KAK2852726.1"/>
    <property type="molecule type" value="Genomic_DNA"/>
</dbReference>
<reference evidence="2" key="1">
    <citation type="submission" date="2023-08" db="EMBL/GenBank/DDBJ databases">
        <title>Pelteobagrus vachellii genome.</title>
        <authorList>
            <person name="Liu H."/>
        </authorList>
    </citation>
    <scope>NUCLEOTIDE SEQUENCE</scope>
    <source>
        <strain evidence="2">PRFRI_2022a</strain>
        <tissue evidence="2">Muscle</tissue>
    </source>
</reference>
<dbReference type="AlphaFoldDB" id="A0AA88NCC7"/>
<dbReference type="Proteomes" id="UP001187315">
    <property type="component" value="Unassembled WGS sequence"/>
</dbReference>
<dbReference type="GO" id="GO:0006887">
    <property type="term" value="P:exocytosis"/>
    <property type="evidence" value="ECO:0007669"/>
    <property type="project" value="InterPro"/>
</dbReference>
<protein>
    <recommendedName>
        <fullName evidence="4">Tumor necrosis factor alpha-induced protein 2</fullName>
    </recommendedName>
</protein>